<dbReference type="InterPro" id="IPR050109">
    <property type="entry name" value="HTH-type_TetR-like_transc_reg"/>
</dbReference>
<evidence type="ECO:0000259" key="5">
    <source>
        <dbReference type="PROSITE" id="PS50977"/>
    </source>
</evidence>
<dbReference type="RefSeq" id="WP_344996361.1">
    <property type="nucleotide sequence ID" value="NZ_BAAAXV010000009.1"/>
</dbReference>
<organism evidence="6 7">
    <name type="scientific">Nonomuraea helvata</name>
    <dbReference type="NCBI Taxonomy" id="37484"/>
    <lineage>
        <taxon>Bacteria</taxon>
        <taxon>Bacillati</taxon>
        <taxon>Actinomycetota</taxon>
        <taxon>Actinomycetes</taxon>
        <taxon>Streptosporangiales</taxon>
        <taxon>Streptosporangiaceae</taxon>
        <taxon>Nonomuraea</taxon>
    </lineage>
</organism>
<comment type="caution">
    <text evidence="6">The sequence shown here is derived from an EMBL/GenBank/DDBJ whole genome shotgun (WGS) entry which is preliminary data.</text>
</comment>
<evidence type="ECO:0000256" key="2">
    <source>
        <dbReference type="ARBA" id="ARBA00023125"/>
    </source>
</evidence>
<sequence>MSAEVGLRERKKVRTRRALVEAAIRLFDEKGFERTTVDEIAAAVEVSARTFFTYFGSKEDVLFLQAEDRVEQLIEALADRRPDEPLGELLPRLFDLLVQGFADDDELDIALSTARARLLFSEPALRARGMSLMFDRQPRFAEALHRAYPDQLDLISAAAVVGGFWGATGVAGLVAQERGDSPEEILAAGRRAVEVIVRGVDPTG</sequence>
<dbReference type="EMBL" id="JBHMBW010000003">
    <property type="protein sequence ID" value="MFB9622605.1"/>
    <property type="molecule type" value="Genomic_DNA"/>
</dbReference>
<gene>
    <name evidence="6" type="ORF">ACFFSA_05875</name>
</gene>
<keyword evidence="7" id="KW-1185">Reference proteome</keyword>
<name>A0ABV5RT47_9ACTN</name>
<feature type="DNA-binding region" description="H-T-H motif" evidence="4">
    <location>
        <begin position="36"/>
        <end position="55"/>
    </location>
</feature>
<dbReference type="InterPro" id="IPR023772">
    <property type="entry name" value="DNA-bd_HTH_TetR-type_CS"/>
</dbReference>
<dbReference type="Gene3D" id="1.10.357.10">
    <property type="entry name" value="Tetracycline Repressor, domain 2"/>
    <property type="match status" value="1"/>
</dbReference>
<dbReference type="PRINTS" id="PR00455">
    <property type="entry name" value="HTHTETR"/>
</dbReference>
<evidence type="ECO:0000256" key="3">
    <source>
        <dbReference type="ARBA" id="ARBA00023163"/>
    </source>
</evidence>
<evidence type="ECO:0000256" key="4">
    <source>
        <dbReference type="PROSITE-ProRule" id="PRU00335"/>
    </source>
</evidence>
<dbReference type="SUPFAM" id="SSF46689">
    <property type="entry name" value="Homeodomain-like"/>
    <property type="match status" value="1"/>
</dbReference>
<dbReference type="Proteomes" id="UP001589532">
    <property type="component" value="Unassembled WGS sequence"/>
</dbReference>
<dbReference type="PROSITE" id="PS50977">
    <property type="entry name" value="HTH_TETR_2"/>
    <property type="match status" value="1"/>
</dbReference>
<dbReference type="InterPro" id="IPR001647">
    <property type="entry name" value="HTH_TetR"/>
</dbReference>
<keyword evidence="2 4" id="KW-0238">DNA-binding</keyword>
<reference evidence="6 7" key="1">
    <citation type="submission" date="2024-09" db="EMBL/GenBank/DDBJ databases">
        <authorList>
            <person name="Sun Q."/>
            <person name="Mori K."/>
        </authorList>
    </citation>
    <scope>NUCLEOTIDE SEQUENCE [LARGE SCALE GENOMIC DNA]</scope>
    <source>
        <strain evidence="6 7">JCM 3143</strain>
    </source>
</reference>
<keyword evidence="3" id="KW-0804">Transcription</keyword>
<accession>A0ABV5RT47</accession>
<proteinExistence type="predicted"/>
<dbReference type="Pfam" id="PF00440">
    <property type="entry name" value="TetR_N"/>
    <property type="match status" value="1"/>
</dbReference>
<dbReference type="PROSITE" id="PS01081">
    <property type="entry name" value="HTH_TETR_1"/>
    <property type="match status" value="1"/>
</dbReference>
<evidence type="ECO:0000313" key="7">
    <source>
        <dbReference type="Proteomes" id="UP001589532"/>
    </source>
</evidence>
<dbReference type="PANTHER" id="PTHR30055">
    <property type="entry name" value="HTH-TYPE TRANSCRIPTIONAL REGULATOR RUTR"/>
    <property type="match status" value="1"/>
</dbReference>
<protein>
    <submittedName>
        <fullName evidence="6">TetR/AcrR family transcriptional regulator</fullName>
    </submittedName>
</protein>
<evidence type="ECO:0000313" key="6">
    <source>
        <dbReference type="EMBL" id="MFB9622605.1"/>
    </source>
</evidence>
<keyword evidence="1" id="KW-0805">Transcription regulation</keyword>
<dbReference type="InterPro" id="IPR009057">
    <property type="entry name" value="Homeodomain-like_sf"/>
</dbReference>
<feature type="domain" description="HTH tetR-type" evidence="5">
    <location>
        <begin position="13"/>
        <end position="73"/>
    </location>
</feature>
<dbReference type="PANTHER" id="PTHR30055:SF234">
    <property type="entry name" value="HTH-TYPE TRANSCRIPTIONAL REGULATOR BETI"/>
    <property type="match status" value="1"/>
</dbReference>
<evidence type="ECO:0000256" key="1">
    <source>
        <dbReference type="ARBA" id="ARBA00023015"/>
    </source>
</evidence>